<sequence length="389" mass="43989">MEILHVFLVLFAISQAALYNYASTSVHILTSQNFDKQVTRRRDKWVSVIHFYKEKDSRSAIQAEEFNHFADEWQGVFIVGVVNCDTHYELCESQDIREVPAIKVYPPFPAPVGLYEGEATSKAISAYAAKFIPSKVIELSNENYQTFLEDKPAVPKVLLFTEKSSVPTLYKALSVAFEAKMFFGIVRQEDTEAIKKFKIKQFPKIILYKTVDAKTTEYKGDIKYRSIFEWLNVHSETFVHGGAEESSSTKSWIVEAVPQLHRLSADDICYKQEGLCGIFFLDSPPTDSLINIAKDTTNIIGKNKDRGVTVKFMWVDLSADKDFSSKFEGIGADKLVFLKYGKRSRYVLHNGDNTIAAIEATINKIESGDGKFINIKGSFPDLSFPKSNK</sequence>
<dbReference type="SUPFAM" id="SSF52833">
    <property type="entry name" value="Thioredoxin-like"/>
    <property type="match status" value="3"/>
</dbReference>
<dbReference type="InterPro" id="IPR036249">
    <property type="entry name" value="Thioredoxin-like_sf"/>
</dbReference>
<evidence type="ECO:0000259" key="2">
    <source>
        <dbReference type="Pfam" id="PF00085"/>
    </source>
</evidence>
<protein>
    <recommendedName>
        <fullName evidence="2">Thioredoxin domain-containing protein</fullName>
    </recommendedName>
</protein>
<accession>A0AAU9JCP4</accession>
<dbReference type="InterPro" id="IPR013766">
    <property type="entry name" value="Thioredoxin_domain"/>
</dbReference>
<gene>
    <name evidence="3" type="ORF">BSTOLATCC_MIC34795</name>
</gene>
<comment type="caution">
    <text evidence="3">The sequence shown here is derived from an EMBL/GenBank/DDBJ whole genome shotgun (WGS) entry which is preliminary data.</text>
</comment>
<dbReference type="Pfam" id="PF00085">
    <property type="entry name" value="Thioredoxin"/>
    <property type="match status" value="1"/>
</dbReference>
<keyword evidence="4" id="KW-1185">Reference proteome</keyword>
<dbReference type="AlphaFoldDB" id="A0AAU9JCP4"/>
<evidence type="ECO:0000313" key="4">
    <source>
        <dbReference type="Proteomes" id="UP001162131"/>
    </source>
</evidence>
<dbReference type="PANTHER" id="PTHR45184:SF1">
    <property type="entry name" value="DNAJ PROTEIN ERDJ3A"/>
    <property type="match status" value="1"/>
</dbReference>
<keyword evidence="1" id="KW-0732">Signal</keyword>
<reference evidence="3" key="1">
    <citation type="submission" date="2021-09" db="EMBL/GenBank/DDBJ databases">
        <authorList>
            <consortium name="AG Swart"/>
            <person name="Singh M."/>
            <person name="Singh A."/>
            <person name="Seah K."/>
            <person name="Emmerich C."/>
        </authorList>
    </citation>
    <scope>NUCLEOTIDE SEQUENCE</scope>
    <source>
        <strain evidence="3">ATCC30299</strain>
    </source>
</reference>
<organism evidence="3 4">
    <name type="scientific">Blepharisma stoltei</name>
    <dbReference type="NCBI Taxonomy" id="1481888"/>
    <lineage>
        <taxon>Eukaryota</taxon>
        <taxon>Sar</taxon>
        <taxon>Alveolata</taxon>
        <taxon>Ciliophora</taxon>
        <taxon>Postciliodesmatophora</taxon>
        <taxon>Heterotrichea</taxon>
        <taxon>Heterotrichida</taxon>
        <taxon>Blepharismidae</taxon>
        <taxon>Blepharisma</taxon>
    </lineage>
</organism>
<name>A0AAU9JCP4_9CILI</name>
<proteinExistence type="predicted"/>
<evidence type="ECO:0000313" key="3">
    <source>
        <dbReference type="EMBL" id="CAG9323756.1"/>
    </source>
</evidence>
<feature type="domain" description="Thioredoxin" evidence="2">
    <location>
        <begin position="26"/>
        <end position="128"/>
    </location>
</feature>
<dbReference type="PANTHER" id="PTHR45184">
    <property type="entry name" value="DNAJ PROTEIN ERDJ3A"/>
    <property type="match status" value="1"/>
</dbReference>
<evidence type="ECO:0000256" key="1">
    <source>
        <dbReference type="SAM" id="SignalP"/>
    </source>
</evidence>
<dbReference type="EMBL" id="CAJZBQ010000035">
    <property type="protein sequence ID" value="CAG9323756.1"/>
    <property type="molecule type" value="Genomic_DNA"/>
</dbReference>
<feature type="chain" id="PRO_5043852005" description="Thioredoxin domain-containing protein" evidence="1">
    <location>
        <begin position="17"/>
        <end position="389"/>
    </location>
</feature>
<dbReference type="Gene3D" id="3.40.30.10">
    <property type="entry name" value="Glutaredoxin"/>
    <property type="match status" value="2"/>
</dbReference>
<feature type="signal peptide" evidence="1">
    <location>
        <begin position="1"/>
        <end position="16"/>
    </location>
</feature>
<dbReference type="Proteomes" id="UP001162131">
    <property type="component" value="Unassembled WGS sequence"/>
</dbReference>
<dbReference type="InterPro" id="IPR052842">
    <property type="entry name" value="ER_Co-chaperone"/>
</dbReference>